<proteinExistence type="predicted"/>
<dbReference type="AlphaFoldDB" id="A0A916NAQ8"/>
<gene>
    <name evidence="1" type="ORF">CRYO30217_01563</name>
</gene>
<dbReference type="Proteomes" id="UP000683507">
    <property type="component" value="Chromosome"/>
</dbReference>
<protein>
    <recommendedName>
        <fullName evidence="3">RHS repeat-associated core domain-containing protein</fullName>
    </recommendedName>
</protein>
<name>A0A916NAQ8_9FLAO</name>
<evidence type="ECO:0008006" key="3">
    <source>
        <dbReference type="Google" id="ProtNLM"/>
    </source>
</evidence>
<evidence type="ECO:0000313" key="2">
    <source>
        <dbReference type="Proteomes" id="UP000683507"/>
    </source>
</evidence>
<organism evidence="1 2">
    <name type="scientific">Parvicella tangerina</name>
    <dbReference type="NCBI Taxonomy" id="2829795"/>
    <lineage>
        <taxon>Bacteria</taxon>
        <taxon>Pseudomonadati</taxon>
        <taxon>Bacteroidota</taxon>
        <taxon>Flavobacteriia</taxon>
        <taxon>Flavobacteriales</taxon>
        <taxon>Parvicellaceae</taxon>
        <taxon>Parvicella</taxon>
    </lineage>
</organism>
<reference evidence="1" key="1">
    <citation type="submission" date="2021-04" db="EMBL/GenBank/DDBJ databases">
        <authorList>
            <person name="Rodrigo-Torres L."/>
            <person name="Arahal R. D."/>
            <person name="Lucena T."/>
        </authorList>
    </citation>
    <scope>NUCLEOTIDE SEQUENCE</scope>
    <source>
        <strain evidence="1">AS29M-1</strain>
    </source>
</reference>
<dbReference type="KEGG" id="ptan:CRYO30217_01563"/>
<accession>A0A916NAQ8</accession>
<dbReference type="EMBL" id="OU015584">
    <property type="protein sequence ID" value="CAG5081207.1"/>
    <property type="molecule type" value="Genomic_DNA"/>
</dbReference>
<keyword evidence="2" id="KW-1185">Reference proteome</keyword>
<evidence type="ECO:0000313" key="1">
    <source>
        <dbReference type="EMBL" id="CAG5081207.1"/>
    </source>
</evidence>
<dbReference type="RefSeq" id="WP_258541764.1">
    <property type="nucleotide sequence ID" value="NZ_OU015584.1"/>
</dbReference>
<sequence>MHNARLGRFFSVDPLSAKYPHNSPYAFSENRVVDGTELEGSEFKLMDHNGNKTTSMEKAVNAEYVGYKANLTAIDRTFNNFTLKDVTYSSTPKIITCDCPYQSMGGWNPGVNMTYNKSASQTLLYENGTMLYSSIAHAPGLYSQPGGSGQASGFTAYVGELSGSAMKDWISSSQGASFTASVDKAAGQLASQQAFHNADMATGRVEMVGSPHELFLGPGIFKGSISAIRGLAFAAESRMATSLIFNSADDIGRNTFKYTTTQYSKFVGSGGRSFYGMRNFSKDATKMLSYGRGSTPPMPMWNSLGGGAGPSMRYIGGVAGALGASGLIGTYFLGEHMKALEKVPSESSESSEEKASQR</sequence>